<comment type="caution">
    <text evidence="3">The sequence shown here is derived from an EMBL/GenBank/DDBJ whole genome shotgun (WGS) entry which is preliminary data.</text>
</comment>
<protein>
    <submittedName>
        <fullName evidence="3">IS30 family transposase</fullName>
    </submittedName>
</protein>
<evidence type="ECO:0000313" key="3">
    <source>
        <dbReference type="EMBL" id="MDO3396453.1"/>
    </source>
</evidence>
<dbReference type="InterPro" id="IPR051917">
    <property type="entry name" value="Transposase-Integrase"/>
</dbReference>
<feature type="domain" description="Integrase catalytic" evidence="2">
    <location>
        <begin position="147"/>
        <end position="301"/>
    </location>
</feature>
<reference evidence="3" key="1">
    <citation type="submission" date="2023-06" db="EMBL/GenBank/DDBJ databases">
        <title>Genome sequence of Nocardioides sp. SOB44.</title>
        <authorList>
            <person name="Zhang G."/>
        </authorList>
    </citation>
    <scope>NUCLEOTIDE SEQUENCE</scope>
    <source>
        <strain evidence="3">SOB44</strain>
    </source>
</reference>
<name>A0ABT8TTW4_9ACTN</name>
<dbReference type="PANTHER" id="PTHR10948:SF23">
    <property type="entry name" value="TRANSPOSASE INSI FOR INSERTION SEQUENCE ELEMENT IS30A-RELATED"/>
    <property type="match status" value="1"/>
</dbReference>
<accession>A0ABT8TTW4</accession>
<dbReference type="InterPro" id="IPR053392">
    <property type="entry name" value="Transposase_IS30-like"/>
</dbReference>
<evidence type="ECO:0000256" key="1">
    <source>
        <dbReference type="SAM" id="MobiDB-lite"/>
    </source>
</evidence>
<dbReference type="InterPro" id="IPR036397">
    <property type="entry name" value="RNaseH_sf"/>
</dbReference>
<feature type="compositionally biased region" description="Pro residues" evidence="1">
    <location>
        <begin position="1"/>
        <end position="12"/>
    </location>
</feature>
<organism evidence="3 4">
    <name type="scientific">Nocardioides cremeus</name>
    <dbReference type="NCBI Taxonomy" id="3058044"/>
    <lineage>
        <taxon>Bacteria</taxon>
        <taxon>Bacillati</taxon>
        <taxon>Actinomycetota</taxon>
        <taxon>Actinomycetes</taxon>
        <taxon>Propionibacteriales</taxon>
        <taxon>Nocardioidaceae</taxon>
        <taxon>Nocardioides</taxon>
    </lineage>
</organism>
<dbReference type="Pfam" id="PF00665">
    <property type="entry name" value="rve"/>
    <property type="match status" value="1"/>
</dbReference>
<keyword evidence="4" id="KW-1185">Reference proteome</keyword>
<dbReference type="InterPro" id="IPR012337">
    <property type="entry name" value="RNaseH-like_sf"/>
</dbReference>
<feature type="non-terminal residue" evidence="3">
    <location>
        <position position="1"/>
    </location>
</feature>
<gene>
    <name evidence="3" type="ORF">QWJ41_12035</name>
</gene>
<evidence type="ECO:0000313" key="4">
    <source>
        <dbReference type="Proteomes" id="UP001168363"/>
    </source>
</evidence>
<dbReference type="InterPro" id="IPR001584">
    <property type="entry name" value="Integrase_cat-core"/>
</dbReference>
<dbReference type="Gene3D" id="3.30.420.10">
    <property type="entry name" value="Ribonuclease H-like superfamily/Ribonuclease H"/>
    <property type="match status" value="1"/>
</dbReference>
<evidence type="ECO:0000259" key="2">
    <source>
        <dbReference type="PROSITE" id="PS50994"/>
    </source>
</evidence>
<sequence>RTPPPPDPPPGANPGTDALTRRVGPNQSSTVGPNGLVILRRRPKAFKLAGNPRLCTAIEGWLGDGWSPQLIATVLRHEPGRPKMDRVCHKTIYQALYVQGRGGLRRELAKCLSTGRTARKPRGTVDGRGKLYRDALKIVDRPAIVEDRAVPGHWEGDLVVGTANGSAVGTLVERTTRFVMLLHLPGRHDAESVAEAMIKQMGTLPEQLRQSLTWDRGVEMARYRDITLKLDMPIYFCDPHSPWQRGSNENTNRLLRHWLTKGTDLSRFTAKDLDTIAAKLNARPRPTLDLKTPAQALAEQLANPAAA</sequence>
<proteinExistence type="predicted"/>
<dbReference type="PROSITE" id="PS50994">
    <property type="entry name" value="INTEGRASE"/>
    <property type="match status" value="1"/>
</dbReference>
<dbReference type="EMBL" id="JAULSC010000011">
    <property type="protein sequence ID" value="MDO3396453.1"/>
    <property type="molecule type" value="Genomic_DNA"/>
</dbReference>
<dbReference type="NCBIfam" id="NF033563">
    <property type="entry name" value="transpos_IS30"/>
    <property type="match status" value="1"/>
</dbReference>
<dbReference type="SUPFAM" id="SSF53098">
    <property type="entry name" value="Ribonuclease H-like"/>
    <property type="match status" value="1"/>
</dbReference>
<dbReference type="PANTHER" id="PTHR10948">
    <property type="entry name" value="TRANSPOSASE"/>
    <property type="match status" value="1"/>
</dbReference>
<dbReference type="RefSeq" id="WP_302708514.1">
    <property type="nucleotide sequence ID" value="NZ_JAULSC010000011.1"/>
</dbReference>
<feature type="region of interest" description="Disordered" evidence="1">
    <location>
        <begin position="1"/>
        <end position="34"/>
    </location>
</feature>
<dbReference type="Proteomes" id="UP001168363">
    <property type="component" value="Unassembled WGS sequence"/>
</dbReference>